<keyword evidence="9" id="KW-1185">Reference proteome</keyword>
<evidence type="ECO:0000256" key="5">
    <source>
        <dbReference type="ARBA" id="ARBA00023136"/>
    </source>
</evidence>
<accession>A0A0H2LSY8</accession>
<dbReference type="PANTHER" id="PTHR43124:SF3">
    <property type="entry name" value="CHLORAMPHENICOL EFFLUX PUMP RV0191"/>
    <property type="match status" value="1"/>
</dbReference>
<name>A0A0H2LSY8_VARPD</name>
<feature type="transmembrane region" description="Helical" evidence="6">
    <location>
        <begin position="50"/>
        <end position="73"/>
    </location>
</feature>
<evidence type="ECO:0000256" key="6">
    <source>
        <dbReference type="SAM" id="Phobius"/>
    </source>
</evidence>
<feature type="transmembrane region" description="Helical" evidence="6">
    <location>
        <begin position="143"/>
        <end position="165"/>
    </location>
</feature>
<keyword evidence="2" id="KW-1003">Cell membrane</keyword>
<dbReference type="InterPro" id="IPR036259">
    <property type="entry name" value="MFS_trans_sf"/>
</dbReference>
<gene>
    <name evidence="8" type="primary">bcr4</name>
    <name evidence="8" type="ORF">VPARA_55540</name>
</gene>
<dbReference type="GO" id="GO:0022857">
    <property type="term" value="F:transmembrane transporter activity"/>
    <property type="evidence" value="ECO:0007669"/>
    <property type="project" value="InterPro"/>
</dbReference>
<dbReference type="Proteomes" id="UP000035170">
    <property type="component" value="Unassembled WGS sequence"/>
</dbReference>
<evidence type="ECO:0000256" key="1">
    <source>
        <dbReference type="ARBA" id="ARBA00004651"/>
    </source>
</evidence>
<protein>
    <submittedName>
        <fullName evidence="8">Bicyclomycin resistance protein</fullName>
    </submittedName>
</protein>
<dbReference type="CDD" id="cd17320">
    <property type="entry name" value="MFS_MdfA_MDR_like"/>
    <property type="match status" value="1"/>
</dbReference>
<keyword evidence="3 6" id="KW-0812">Transmembrane</keyword>
<dbReference type="RefSeq" id="WP_047786821.1">
    <property type="nucleotide sequence ID" value="NZ_JZWI01000035.1"/>
</dbReference>
<dbReference type="InterPro" id="IPR001958">
    <property type="entry name" value="Tet-R_TetA/multi-R_MdtG-like"/>
</dbReference>
<feature type="transmembrane region" description="Helical" evidence="6">
    <location>
        <begin position="347"/>
        <end position="370"/>
    </location>
</feature>
<dbReference type="PROSITE" id="PS50850">
    <property type="entry name" value="MFS"/>
    <property type="match status" value="1"/>
</dbReference>
<dbReference type="SUPFAM" id="SSF103473">
    <property type="entry name" value="MFS general substrate transporter"/>
    <property type="match status" value="1"/>
</dbReference>
<dbReference type="Gene3D" id="1.20.1720.10">
    <property type="entry name" value="Multidrug resistance protein D"/>
    <property type="match status" value="1"/>
</dbReference>
<feature type="transmembrane region" description="Helical" evidence="6">
    <location>
        <begin position="322"/>
        <end position="340"/>
    </location>
</feature>
<evidence type="ECO:0000313" key="9">
    <source>
        <dbReference type="Proteomes" id="UP000035170"/>
    </source>
</evidence>
<feature type="transmembrane region" description="Helical" evidence="6">
    <location>
        <begin position="285"/>
        <end position="310"/>
    </location>
</feature>
<organism evidence="8 9">
    <name type="scientific">Variovorax paradoxus</name>
    <dbReference type="NCBI Taxonomy" id="34073"/>
    <lineage>
        <taxon>Bacteria</taxon>
        <taxon>Pseudomonadati</taxon>
        <taxon>Pseudomonadota</taxon>
        <taxon>Betaproteobacteria</taxon>
        <taxon>Burkholderiales</taxon>
        <taxon>Comamonadaceae</taxon>
        <taxon>Variovorax</taxon>
    </lineage>
</organism>
<dbReference type="InterPro" id="IPR011701">
    <property type="entry name" value="MFS"/>
</dbReference>
<dbReference type="PRINTS" id="PR01035">
    <property type="entry name" value="TCRTETA"/>
</dbReference>
<reference evidence="8 9" key="1">
    <citation type="submission" date="2015-03" db="EMBL/GenBank/DDBJ databases">
        <title>Genome sequence of Variovorax paradoxus TBEA6.</title>
        <authorList>
            <person name="Poehlein A."/>
            <person name="Schuldes J."/>
            <person name="Wuebbeler J.H."/>
            <person name="Hiessl S."/>
            <person name="Steinbuechel A."/>
            <person name="Daniel R."/>
        </authorList>
    </citation>
    <scope>NUCLEOTIDE SEQUENCE [LARGE SCALE GENOMIC DNA]</scope>
    <source>
        <strain evidence="8 9">TBEA6</strain>
    </source>
</reference>
<keyword evidence="5 6" id="KW-0472">Membrane</keyword>
<comment type="subcellular location">
    <subcellularLocation>
        <location evidence="1">Cell membrane</location>
        <topology evidence="1">Multi-pass membrane protein</topology>
    </subcellularLocation>
</comment>
<dbReference type="Pfam" id="PF07690">
    <property type="entry name" value="MFS_1"/>
    <property type="match status" value="1"/>
</dbReference>
<dbReference type="PANTHER" id="PTHR43124">
    <property type="entry name" value="PURINE EFFLUX PUMP PBUE"/>
    <property type="match status" value="1"/>
</dbReference>
<feature type="transmembrane region" description="Helical" evidence="6">
    <location>
        <begin position="376"/>
        <end position="395"/>
    </location>
</feature>
<feature type="transmembrane region" description="Helical" evidence="6">
    <location>
        <begin position="18"/>
        <end position="38"/>
    </location>
</feature>
<dbReference type="AlphaFoldDB" id="A0A0H2LSY8"/>
<evidence type="ECO:0000259" key="7">
    <source>
        <dbReference type="PROSITE" id="PS50850"/>
    </source>
</evidence>
<dbReference type="InterPro" id="IPR050189">
    <property type="entry name" value="MFS_Efflux_Transporters"/>
</dbReference>
<dbReference type="PATRIC" id="fig|34073.19.peg.5685"/>
<dbReference type="InterPro" id="IPR020846">
    <property type="entry name" value="MFS_dom"/>
</dbReference>
<keyword evidence="4 6" id="KW-1133">Transmembrane helix</keyword>
<evidence type="ECO:0000256" key="4">
    <source>
        <dbReference type="ARBA" id="ARBA00022989"/>
    </source>
</evidence>
<feature type="transmembrane region" description="Helical" evidence="6">
    <location>
        <begin position="85"/>
        <end position="104"/>
    </location>
</feature>
<evidence type="ECO:0000256" key="3">
    <source>
        <dbReference type="ARBA" id="ARBA00022692"/>
    </source>
</evidence>
<feature type="transmembrane region" description="Helical" evidence="6">
    <location>
        <begin position="110"/>
        <end position="131"/>
    </location>
</feature>
<evidence type="ECO:0000313" key="8">
    <source>
        <dbReference type="EMBL" id="KLN53388.1"/>
    </source>
</evidence>
<dbReference type="EMBL" id="JZWI01000035">
    <property type="protein sequence ID" value="KLN53388.1"/>
    <property type="molecule type" value="Genomic_DNA"/>
</dbReference>
<feature type="transmembrane region" description="Helical" evidence="6">
    <location>
        <begin position="211"/>
        <end position="240"/>
    </location>
</feature>
<feature type="transmembrane region" description="Helical" evidence="6">
    <location>
        <begin position="252"/>
        <end position="273"/>
    </location>
</feature>
<feature type="transmembrane region" description="Helical" evidence="6">
    <location>
        <begin position="171"/>
        <end position="190"/>
    </location>
</feature>
<evidence type="ECO:0000256" key="2">
    <source>
        <dbReference type="ARBA" id="ARBA00022475"/>
    </source>
</evidence>
<comment type="caution">
    <text evidence="8">The sequence shown here is derived from an EMBL/GenBank/DDBJ whole genome shotgun (WGS) entry which is preliminary data.</text>
</comment>
<sequence>MTRASTQSTLQARSYENFVIVIAPLLNSVSGIAIDLYAPSMPAIGREFGVSAIVMQGSISITLIAYAIGQLFFGLIADGRGRLPAILPGLALFIAGSLVAMMAGDITQLLIGRAMQGFAIGACQVVARALLVDNIQGERFYVAVVYLSLAWGLGPVLAPFIGGLVEQYAGWRWNFALYAGYSAVLLALSLRLQESLAPSRRKSLRQSLRGYVLILGNLRFLSATLALGCSLSVFLIWNIIGPFVVQDRLQRSPSYFGTTALLAGVCYLVGTLLNRTLIRTVSGRTLMLAGLAACVLGIFAMLCTPVALVLPTLLAGVMLTNFGQGLLFSNVVALTMTLYPDRAGATASLLGCGMMVCAGISSALVGHLPVGTNLSVSLPFAALLVLQGLGIWGALRSTALRKAVDHECQV</sequence>
<proteinExistence type="predicted"/>
<dbReference type="GO" id="GO:0005886">
    <property type="term" value="C:plasma membrane"/>
    <property type="evidence" value="ECO:0007669"/>
    <property type="project" value="UniProtKB-SubCell"/>
</dbReference>
<feature type="domain" description="Major facilitator superfamily (MFS) profile" evidence="7">
    <location>
        <begin position="19"/>
        <end position="399"/>
    </location>
</feature>